<dbReference type="AlphaFoldDB" id="A0A1C2EG12"/>
<organism evidence="1 2">
    <name type="scientific">Pseudomonas graminis</name>
    <dbReference type="NCBI Taxonomy" id="158627"/>
    <lineage>
        <taxon>Bacteria</taxon>
        <taxon>Pseudomonadati</taxon>
        <taxon>Pseudomonadota</taxon>
        <taxon>Gammaproteobacteria</taxon>
        <taxon>Pseudomonadales</taxon>
        <taxon>Pseudomonadaceae</taxon>
        <taxon>Pseudomonas</taxon>
    </lineage>
</organism>
<proteinExistence type="predicted"/>
<comment type="caution">
    <text evidence="1">The sequence shown here is derived from an EMBL/GenBank/DDBJ whole genome shotgun (WGS) entry which is preliminary data.</text>
</comment>
<name>A0A1C2EG12_9PSED</name>
<sequence>MTGSQTVEECARANLAASILKPPCWLIHGLISKKTSYRDCLNVRIALGKGRYRRCAKPLKQALGLLVALDEQD</sequence>
<dbReference type="Proteomes" id="UP000095143">
    <property type="component" value="Unassembled WGS sequence"/>
</dbReference>
<reference evidence="1 2" key="1">
    <citation type="submission" date="2016-08" db="EMBL/GenBank/DDBJ databases">
        <title>Whole genome sequence of Pseudomonas graminis strain UASWS1507, a potential biological control agent for agriculture.</title>
        <authorList>
            <person name="Crovadore J."/>
            <person name="Calmin G."/>
            <person name="Chablais R."/>
            <person name="Cochard B."/>
            <person name="Lefort F."/>
        </authorList>
    </citation>
    <scope>NUCLEOTIDE SEQUENCE [LARGE SCALE GENOMIC DNA]</scope>
    <source>
        <strain evidence="1 2">UASWS1507</strain>
    </source>
</reference>
<evidence type="ECO:0000313" key="1">
    <source>
        <dbReference type="EMBL" id="OCX25913.1"/>
    </source>
</evidence>
<accession>A0A1C2EG12</accession>
<protein>
    <submittedName>
        <fullName evidence="1">Uncharacterized protein</fullName>
    </submittedName>
</protein>
<evidence type="ECO:0000313" key="2">
    <source>
        <dbReference type="Proteomes" id="UP000095143"/>
    </source>
</evidence>
<dbReference type="EMBL" id="MDEN01000038">
    <property type="protein sequence ID" value="OCX25913.1"/>
    <property type="molecule type" value="Genomic_DNA"/>
</dbReference>
<gene>
    <name evidence="1" type="ORF">BBI10_00295</name>
</gene>